<dbReference type="PRINTS" id="PR00237">
    <property type="entry name" value="GPCRRHODOPSN"/>
</dbReference>
<protein>
    <submittedName>
        <fullName evidence="14">Octopamine receptor beta-1R</fullName>
    </submittedName>
</protein>
<dbReference type="OrthoDB" id="10071887at2759"/>
<feature type="transmembrane region" description="Helical" evidence="12">
    <location>
        <begin position="145"/>
        <end position="168"/>
    </location>
</feature>
<keyword evidence="15" id="KW-1185">Reference proteome</keyword>
<feature type="transmembrane region" description="Helical" evidence="12">
    <location>
        <begin position="188"/>
        <end position="211"/>
    </location>
</feature>
<dbReference type="PRINTS" id="PR01012">
    <property type="entry name" value="NRPEPTIDEYR"/>
</dbReference>
<name>A0A2B4SDV6_STYPI</name>
<evidence type="ECO:0000256" key="3">
    <source>
        <dbReference type="ARBA" id="ARBA00022475"/>
    </source>
</evidence>
<evidence type="ECO:0000256" key="1">
    <source>
        <dbReference type="ARBA" id="ARBA00004651"/>
    </source>
</evidence>
<dbReference type="GO" id="GO:0004983">
    <property type="term" value="F:neuropeptide Y receptor activity"/>
    <property type="evidence" value="ECO:0007669"/>
    <property type="project" value="InterPro"/>
</dbReference>
<keyword evidence="8 10" id="KW-0675">Receptor</keyword>
<evidence type="ECO:0000256" key="10">
    <source>
        <dbReference type="RuleBase" id="RU000688"/>
    </source>
</evidence>
<keyword evidence="7 12" id="KW-0472">Membrane</keyword>
<dbReference type="SUPFAM" id="SSF81321">
    <property type="entry name" value="Family A G protein-coupled receptor-like"/>
    <property type="match status" value="1"/>
</dbReference>
<evidence type="ECO:0000256" key="8">
    <source>
        <dbReference type="ARBA" id="ARBA00023170"/>
    </source>
</evidence>
<comment type="caution">
    <text evidence="14">The sequence shown here is derived from an EMBL/GenBank/DDBJ whole genome shotgun (WGS) entry which is preliminary data.</text>
</comment>
<evidence type="ECO:0000256" key="2">
    <source>
        <dbReference type="ARBA" id="ARBA00010663"/>
    </source>
</evidence>
<dbReference type="Pfam" id="PF00001">
    <property type="entry name" value="7tm_1"/>
    <property type="match status" value="1"/>
</dbReference>
<dbReference type="PANTHER" id="PTHR22752:SF14">
    <property type="entry name" value="G-PROTEIN COUPLED RECEPTORS FAMILY 1 PROFILE DOMAIN-CONTAINING PROTEIN"/>
    <property type="match status" value="1"/>
</dbReference>
<feature type="transmembrane region" description="Helical" evidence="12">
    <location>
        <begin position="107"/>
        <end position="125"/>
    </location>
</feature>
<dbReference type="PROSITE" id="PS00237">
    <property type="entry name" value="G_PROTEIN_RECEP_F1_1"/>
    <property type="match status" value="1"/>
</dbReference>
<evidence type="ECO:0000256" key="5">
    <source>
        <dbReference type="ARBA" id="ARBA00022989"/>
    </source>
</evidence>
<evidence type="ECO:0000313" key="15">
    <source>
        <dbReference type="Proteomes" id="UP000225706"/>
    </source>
</evidence>
<feature type="transmembrane region" description="Helical" evidence="12">
    <location>
        <begin position="282"/>
        <end position="308"/>
    </location>
</feature>
<evidence type="ECO:0000259" key="13">
    <source>
        <dbReference type="PROSITE" id="PS50262"/>
    </source>
</evidence>
<gene>
    <name evidence="14" type="primary">oa2</name>
    <name evidence="14" type="ORF">AWC38_SpisGene8063</name>
</gene>
<evidence type="ECO:0000256" key="6">
    <source>
        <dbReference type="ARBA" id="ARBA00023040"/>
    </source>
</evidence>
<feature type="transmembrane region" description="Helical" evidence="12">
    <location>
        <begin position="67"/>
        <end position="87"/>
    </location>
</feature>
<accession>A0A2B4SDV6</accession>
<dbReference type="AlphaFoldDB" id="A0A2B4SDV6"/>
<evidence type="ECO:0000256" key="12">
    <source>
        <dbReference type="SAM" id="Phobius"/>
    </source>
</evidence>
<dbReference type="STRING" id="50429.A0A2B4SDV6"/>
<dbReference type="InterPro" id="IPR000611">
    <property type="entry name" value="NPY_rcpt"/>
</dbReference>
<dbReference type="Proteomes" id="UP000225706">
    <property type="component" value="Unassembled WGS sequence"/>
</dbReference>
<dbReference type="CDD" id="cd14967">
    <property type="entry name" value="7tmA_amine_R-like"/>
    <property type="match status" value="1"/>
</dbReference>
<comment type="similarity">
    <text evidence="2 10">Belongs to the G-protein coupled receptor 1 family.</text>
</comment>
<dbReference type="InterPro" id="IPR017452">
    <property type="entry name" value="GPCR_Rhodpsn_7TM"/>
</dbReference>
<evidence type="ECO:0000256" key="7">
    <source>
        <dbReference type="ARBA" id="ARBA00023136"/>
    </source>
</evidence>
<keyword evidence="6 10" id="KW-0297">G-protein coupled receptor</keyword>
<organism evidence="14 15">
    <name type="scientific">Stylophora pistillata</name>
    <name type="common">Smooth cauliflower coral</name>
    <dbReference type="NCBI Taxonomy" id="50429"/>
    <lineage>
        <taxon>Eukaryota</taxon>
        <taxon>Metazoa</taxon>
        <taxon>Cnidaria</taxon>
        <taxon>Anthozoa</taxon>
        <taxon>Hexacorallia</taxon>
        <taxon>Scleractinia</taxon>
        <taxon>Astrocoeniina</taxon>
        <taxon>Pocilloporidae</taxon>
        <taxon>Stylophora</taxon>
    </lineage>
</organism>
<keyword evidence="9 10" id="KW-0807">Transducer</keyword>
<dbReference type="FunFam" id="1.20.1070.10:FF:000460">
    <property type="entry name" value="Predicted protein"/>
    <property type="match status" value="1"/>
</dbReference>
<dbReference type="EMBL" id="LSMT01000108">
    <property type="protein sequence ID" value="PFX27233.1"/>
    <property type="molecule type" value="Genomic_DNA"/>
</dbReference>
<feature type="transmembrane region" description="Helical" evidence="12">
    <location>
        <begin position="29"/>
        <end position="55"/>
    </location>
</feature>
<evidence type="ECO:0000313" key="14">
    <source>
        <dbReference type="EMBL" id="PFX27233.1"/>
    </source>
</evidence>
<feature type="compositionally biased region" description="Basic and acidic residues" evidence="11">
    <location>
        <begin position="262"/>
        <end position="273"/>
    </location>
</feature>
<dbReference type="InterPro" id="IPR000276">
    <property type="entry name" value="GPCR_Rhodpsn"/>
</dbReference>
<keyword evidence="3" id="KW-1003">Cell membrane</keyword>
<feature type="domain" description="G-protein coupled receptors family 1 profile" evidence="13">
    <location>
        <begin position="46"/>
        <end position="334"/>
    </location>
</feature>
<dbReference type="PANTHER" id="PTHR22752">
    <property type="entry name" value="G PROTEIN-COUPLED RECEPTOR"/>
    <property type="match status" value="1"/>
</dbReference>
<comment type="subcellular location">
    <subcellularLocation>
        <location evidence="1">Cell membrane</location>
        <topology evidence="1">Multi-pass membrane protein</topology>
    </subcellularLocation>
</comment>
<reference evidence="15" key="1">
    <citation type="journal article" date="2017" name="bioRxiv">
        <title>Comparative analysis of the genomes of Stylophora pistillata and Acropora digitifera provides evidence for extensive differences between species of corals.</title>
        <authorList>
            <person name="Voolstra C.R."/>
            <person name="Li Y."/>
            <person name="Liew Y.J."/>
            <person name="Baumgarten S."/>
            <person name="Zoccola D."/>
            <person name="Flot J.-F."/>
            <person name="Tambutte S."/>
            <person name="Allemand D."/>
            <person name="Aranda M."/>
        </authorList>
    </citation>
    <scope>NUCLEOTIDE SEQUENCE [LARGE SCALE GENOMIC DNA]</scope>
</reference>
<proteinExistence type="inferred from homology"/>
<keyword evidence="4 10" id="KW-0812">Transmembrane</keyword>
<dbReference type="SMART" id="SM01381">
    <property type="entry name" value="7TM_GPCR_Srsx"/>
    <property type="match status" value="1"/>
</dbReference>
<evidence type="ECO:0000256" key="9">
    <source>
        <dbReference type="ARBA" id="ARBA00023224"/>
    </source>
</evidence>
<feature type="region of interest" description="Disordered" evidence="11">
    <location>
        <begin position="249"/>
        <end position="273"/>
    </location>
</feature>
<evidence type="ECO:0000256" key="4">
    <source>
        <dbReference type="ARBA" id="ARBA00022692"/>
    </source>
</evidence>
<dbReference type="Gene3D" id="1.20.1070.10">
    <property type="entry name" value="Rhodopsin 7-helix transmembrane proteins"/>
    <property type="match status" value="1"/>
</dbReference>
<dbReference type="PROSITE" id="PS50262">
    <property type="entry name" value="G_PROTEIN_RECEP_F1_2"/>
    <property type="match status" value="1"/>
</dbReference>
<sequence>MLDHQSDNTTGCTKAVAMSSDDSRSPVAIAIQAAFMFIIILSSLVGNTLIVLAMYRNLSLRSITSVFIANLAVADFLLALLGMPFTMASSITYDWIFGPVWCTINGMFNSIFCIASMLSLAAVSIDRYVAIIKPLQYPLIMTSRVAFGMISYVWLHAIILSFLPVFGWSKYIYIANESICTADWGSDIPYTLFIFASSFFAPFMVMAYCYYHILRAAKRQSKTIVPRVGELRDETLQTMVAVPVAFGTKKGKVSDPPPSAADKAKEREEKEKFNRETRAAKTLLIVMGTFFFCWAPHFIGMICLLFPSCNWPDAFFATTTWLAMLNSGCNPIIYGVMNKKFRQSFKDILMCRKRTNRNYTHREMSSSS</sequence>
<dbReference type="GO" id="GO:0005886">
    <property type="term" value="C:plasma membrane"/>
    <property type="evidence" value="ECO:0007669"/>
    <property type="project" value="UniProtKB-SubCell"/>
</dbReference>
<keyword evidence="5 12" id="KW-1133">Transmembrane helix</keyword>
<feature type="transmembrane region" description="Helical" evidence="12">
    <location>
        <begin position="314"/>
        <end position="336"/>
    </location>
</feature>
<evidence type="ECO:0000256" key="11">
    <source>
        <dbReference type="SAM" id="MobiDB-lite"/>
    </source>
</evidence>